<proteinExistence type="predicted"/>
<feature type="non-terminal residue" evidence="2">
    <location>
        <position position="1"/>
    </location>
</feature>
<dbReference type="InterPro" id="IPR001806">
    <property type="entry name" value="Small_GTPase"/>
</dbReference>
<organism evidence="2">
    <name type="scientific">Trepomonas sp. PC1</name>
    <dbReference type="NCBI Taxonomy" id="1076344"/>
    <lineage>
        <taxon>Eukaryota</taxon>
        <taxon>Metamonada</taxon>
        <taxon>Diplomonadida</taxon>
        <taxon>Hexamitidae</taxon>
        <taxon>Hexamitinae</taxon>
        <taxon>Trepomonas</taxon>
    </lineage>
</organism>
<dbReference type="InterPro" id="IPR027417">
    <property type="entry name" value="P-loop_NTPase"/>
</dbReference>
<evidence type="ECO:0000313" key="2">
    <source>
        <dbReference type="EMBL" id="JAP94143.1"/>
    </source>
</evidence>
<dbReference type="GO" id="GO:0005525">
    <property type="term" value="F:GTP binding"/>
    <property type="evidence" value="ECO:0007669"/>
    <property type="project" value="InterPro"/>
</dbReference>
<gene>
    <name evidence="2" type="ORF">TPC1_13316</name>
</gene>
<dbReference type="EMBL" id="GDID01002463">
    <property type="protein sequence ID" value="JAP94143.1"/>
    <property type="molecule type" value="Transcribed_RNA"/>
</dbReference>
<dbReference type="SMART" id="SM00174">
    <property type="entry name" value="RHO"/>
    <property type="match status" value="1"/>
</dbReference>
<dbReference type="GO" id="GO:0003924">
    <property type="term" value="F:GTPase activity"/>
    <property type="evidence" value="ECO:0007669"/>
    <property type="project" value="InterPro"/>
</dbReference>
<dbReference type="InterPro" id="IPR005225">
    <property type="entry name" value="Small_GTP-bd"/>
</dbReference>
<dbReference type="PROSITE" id="PS51421">
    <property type="entry name" value="RAS"/>
    <property type="match status" value="1"/>
</dbReference>
<dbReference type="FunFam" id="3.40.50.300:FF:000808">
    <property type="entry name" value="Small GTP-binding protein, putative"/>
    <property type="match status" value="1"/>
</dbReference>
<protein>
    <submittedName>
        <fullName evidence="2">Rab-like protein</fullName>
    </submittedName>
</protein>
<evidence type="ECO:0000256" key="1">
    <source>
        <dbReference type="ARBA" id="ARBA00022741"/>
    </source>
</evidence>
<dbReference type="SMART" id="SM00175">
    <property type="entry name" value="RAB"/>
    <property type="match status" value="1"/>
</dbReference>
<dbReference type="PRINTS" id="PR00449">
    <property type="entry name" value="RASTRNSFRMNG"/>
</dbReference>
<dbReference type="PROSITE" id="PS51420">
    <property type="entry name" value="RHO"/>
    <property type="match status" value="1"/>
</dbReference>
<name>A0A146KBG3_9EUKA</name>
<dbReference type="Pfam" id="PF00071">
    <property type="entry name" value="Ras"/>
    <property type="match status" value="1"/>
</dbReference>
<feature type="non-terminal residue" evidence="2">
    <location>
        <position position="185"/>
    </location>
</feature>
<dbReference type="PROSITE" id="PS51419">
    <property type="entry name" value="RAB"/>
    <property type="match status" value="1"/>
</dbReference>
<dbReference type="SMART" id="SM00176">
    <property type="entry name" value="RAN"/>
    <property type="match status" value="1"/>
</dbReference>
<dbReference type="CDD" id="cd00154">
    <property type="entry name" value="Rab"/>
    <property type="match status" value="1"/>
</dbReference>
<sequence>EIKVAIVGDTAVGKTSLLQQFYTGKFNFSQISTTAASYFKKTLEINGQLVKYQVWDTAGQERFRALSANYYRSSPYVIVVYDVTNQKSFEEVKNYWLNEVKTKGQQGVKIYLVGNKNDMVRTVPKDQALALAKQHTIKGFEVSAKTGAGVLDLFTAIGKDSQGVSKEVKKIDVIKDEIMAPIPQK</sequence>
<keyword evidence="1" id="KW-0547">Nucleotide-binding</keyword>
<accession>A0A146KBG3</accession>
<dbReference type="NCBIfam" id="TIGR00231">
    <property type="entry name" value="small_GTP"/>
    <property type="match status" value="1"/>
</dbReference>
<dbReference type="SUPFAM" id="SSF52540">
    <property type="entry name" value="P-loop containing nucleoside triphosphate hydrolases"/>
    <property type="match status" value="1"/>
</dbReference>
<dbReference type="SMART" id="SM00173">
    <property type="entry name" value="RAS"/>
    <property type="match status" value="1"/>
</dbReference>
<dbReference type="Gene3D" id="3.40.50.300">
    <property type="entry name" value="P-loop containing nucleotide triphosphate hydrolases"/>
    <property type="match status" value="1"/>
</dbReference>
<dbReference type="PANTHER" id="PTHR47978">
    <property type="match status" value="1"/>
</dbReference>
<reference evidence="2" key="1">
    <citation type="submission" date="2015-07" db="EMBL/GenBank/DDBJ databases">
        <title>Adaptation to a free-living lifestyle via gene acquisitions in the diplomonad Trepomonas sp. PC1.</title>
        <authorList>
            <person name="Xu F."/>
            <person name="Jerlstrom-Hultqvist J."/>
            <person name="Kolisko M."/>
            <person name="Simpson A.G.B."/>
            <person name="Roger A.J."/>
            <person name="Svard S.G."/>
            <person name="Andersson J.O."/>
        </authorList>
    </citation>
    <scope>NUCLEOTIDE SEQUENCE</scope>
    <source>
        <strain evidence="2">PC1</strain>
    </source>
</reference>
<dbReference type="AlphaFoldDB" id="A0A146KBG3"/>